<dbReference type="InParanoid" id="A0A194XNF5"/>
<dbReference type="AlphaFoldDB" id="A0A194XNF5"/>
<proteinExistence type="predicted"/>
<sequence>MAGFMSFGHGQGPFPPCPALPPRPPTPPEFTRQRRPLANPSMYARLTCLLTNYLQSDLHASAAYRGRNIFNVWQLPSQGVIIHSASLSPNSVLADDVRLSTDMNLNGFVVTIRAIKNKSKSGNTYYSLTARLQAYDQNGGLVSFLKNEREESEINIYAVTITDGRADTREWDYMSFKEALTRLRRSSLFLFYDWGEDCSDAHRQALIQRLRLSNATTFVHATEASFMAKINELS</sequence>
<gene>
    <name evidence="2" type="ORF">LY89DRAFT_664817</name>
</gene>
<accession>A0A194XNF5</accession>
<dbReference type="OrthoDB" id="10662968at2759"/>
<evidence type="ECO:0000313" key="3">
    <source>
        <dbReference type="Proteomes" id="UP000070700"/>
    </source>
</evidence>
<dbReference type="Proteomes" id="UP000070700">
    <property type="component" value="Unassembled WGS sequence"/>
</dbReference>
<evidence type="ECO:0000256" key="1">
    <source>
        <dbReference type="SAM" id="MobiDB-lite"/>
    </source>
</evidence>
<feature type="compositionally biased region" description="Pro residues" evidence="1">
    <location>
        <begin position="13"/>
        <end position="28"/>
    </location>
</feature>
<reference evidence="2 3" key="1">
    <citation type="submission" date="2015-10" db="EMBL/GenBank/DDBJ databases">
        <title>Full genome of DAOMC 229536 Phialocephala scopiformis, a fungal endophyte of spruce producing the potent anti-insectan compound rugulosin.</title>
        <authorList>
            <consortium name="DOE Joint Genome Institute"/>
            <person name="Walker A.K."/>
            <person name="Frasz S.L."/>
            <person name="Seifert K.A."/>
            <person name="Miller J.D."/>
            <person name="Mondo S.J."/>
            <person name="Labutti K."/>
            <person name="Lipzen A."/>
            <person name="Dockter R."/>
            <person name="Kennedy M."/>
            <person name="Grigoriev I.V."/>
            <person name="Spatafora J.W."/>
        </authorList>
    </citation>
    <scope>NUCLEOTIDE SEQUENCE [LARGE SCALE GENOMIC DNA]</scope>
    <source>
        <strain evidence="2 3">CBS 120377</strain>
    </source>
</reference>
<organism evidence="2 3">
    <name type="scientific">Mollisia scopiformis</name>
    <name type="common">Conifer needle endophyte fungus</name>
    <name type="synonym">Phialocephala scopiformis</name>
    <dbReference type="NCBI Taxonomy" id="149040"/>
    <lineage>
        <taxon>Eukaryota</taxon>
        <taxon>Fungi</taxon>
        <taxon>Dikarya</taxon>
        <taxon>Ascomycota</taxon>
        <taxon>Pezizomycotina</taxon>
        <taxon>Leotiomycetes</taxon>
        <taxon>Helotiales</taxon>
        <taxon>Mollisiaceae</taxon>
        <taxon>Mollisia</taxon>
    </lineage>
</organism>
<dbReference type="RefSeq" id="XP_018075994.1">
    <property type="nucleotide sequence ID" value="XM_018212802.1"/>
</dbReference>
<dbReference type="EMBL" id="KQ947407">
    <property type="protein sequence ID" value="KUJ21639.1"/>
    <property type="molecule type" value="Genomic_DNA"/>
</dbReference>
<dbReference type="GeneID" id="28822528"/>
<feature type="region of interest" description="Disordered" evidence="1">
    <location>
        <begin position="1"/>
        <end position="36"/>
    </location>
</feature>
<evidence type="ECO:0000313" key="2">
    <source>
        <dbReference type="EMBL" id="KUJ21639.1"/>
    </source>
</evidence>
<keyword evidence="3" id="KW-1185">Reference proteome</keyword>
<name>A0A194XNF5_MOLSC</name>
<dbReference type="KEGG" id="psco:LY89DRAFT_664817"/>
<protein>
    <submittedName>
        <fullName evidence="2">Uncharacterized protein</fullName>
    </submittedName>
</protein>